<dbReference type="InterPro" id="IPR045736">
    <property type="entry name" value="START_2"/>
</dbReference>
<accession>A0A239HVL7</accession>
<organism evidence="2 3">
    <name type="scientific">Ekhidna lutea</name>
    <dbReference type="NCBI Taxonomy" id="447679"/>
    <lineage>
        <taxon>Bacteria</taxon>
        <taxon>Pseudomonadati</taxon>
        <taxon>Bacteroidota</taxon>
        <taxon>Cytophagia</taxon>
        <taxon>Cytophagales</taxon>
        <taxon>Reichenbachiellaceae</taxon>
        <taxon>Ekhidna</taxon>
    </lineage>
</organism>
<sequence length="128" mass="15166">MAKYQYVGEFEFNASKKMLYPYFSTASGLAQWFADDVNINNEDKVYTFIWDGDESRAKLTSNRTNHHVRFDVIDEEDDDNNYFEFKIEMNELTQSVYVRITDYSDMDEEEANELWETLIHDLKEIVGG</sequence>
<gene>
    <name evidence="2" type="ORF">SAMN05421640_1529</name>
</gene>
<dbReference type="EMBL" id="FZPD01000002">
    <property type="protein sequence ID" value="SNS85355.1"/>
    <property type="molecule type" value="Genomic_DNA"/>
</dbReference>
<reference evidence="2 3" key="1">
    <citation type="submission" date="2017-06" db="EMBL/GenBank/DDBJ databases">
        <authorList>
            <person name="Kim H.J."/>
            <person name="Triplett B.A."/>
        </authorList>
    </citation>
    <scope>NUCLEOTIDE SEQUENCE [LARGE SCALE GENOMIC DNA]</scope>
    <source>
        <strain evidence="2 3">DSM 19307</strain>
    </source>
</reference>
<dbReference type="SUPFAM" id="SSF55961">
    <property type="entry name" value="Bet v1-like"/>
    <property type="match status" value="1"/>
</dbReference>
<proteinExistence type="predicted"/>
<keyword evidence="3" id="KW-1185">Reference proteome</keyword>
<dbReference type="Gene3D" id="3.30.530.20">
    <property type="match status" value="1"/>
</dbReference>
<dbReference type="AlphaFoldDB" id="A0A239HVL7"/>
<feature type="domain" description="START-like" evidence="1">
    <location>
        <begin position="3"/>
        <end position="127"/>
    </location>
</feature>
<dbReference type="Pfam" id="PF19569">
    <property type="entry name" value="START_2"/>
    <property type="match status" value="1"/>
</dbReference>
<evidence type="ECO:0000313" key="3">
    <source>
        <dbReference type="Proteomes" id="UP000198393"/>
    </source>
</evidence>
<dbReference type="RefSeq" id="WP_089356255.1">
    <property type="nucleotide sequence ID" value="NZ_FZPD01000002.1"/>
</dbReference>
<dbReference type="Proteomes" id="UP000198393">
    <property type="component" value="Unassembled WGS sequence"/>
</dbReference>
<dbReference type="InterPro" id="IPR023393">
    <property type="entry name" value="START-like_dom_sf"/>
</dbReference>
<name>A0A239HVL7_EKHLU</name>
<evidence type="ECO:0000259" key="1">
    <source>
        <dbReference type="Pfam" id="PF19569"/>
    </source>
</evidence>
<protein>
    <recommendedName>
        <fullName evidence="1">START-like domain-containing protein</fullName>
    </recommendedName>
</protein>
<evidence type="ECO:0000313" key="2">
    <source>
        <dbReference type="EMBL" id="SNS85355.1"/>
    </source>
</evidence>
<dbReference type="OrthoDB" id="667567at2"/>